<reference evidence="1 2" key="1">
    <citation type="submission" date="2014-07" db="EMBL/GenBank/DDBJ databases">
        <title>Unique and conserved regions in Vibrio harveyi and related species in comparison with the shrimp pathogen Vibrio harveyi CAIM 1792.</title>
        <authorList>
            <person name="Espinoza-Valles I."/>
            <person name="Vora G."/>
            <person name="Leekitcharoenphon P."/>
            <person name="Ussery D."/>
            <person name="Hoj L."/>
            <person name="Gomez-Gil B."/>
        </authorList>
    </citation>
    <scope>NUCLEOTIDE SEQUENCE [LARGE SCALE GENOMIC DNA]</scope>
    <source>
        <strain evidence="2">CAIM 1854 / LMG 25443</strain>
    </source>
</reference>
<evidence type="ECO:0000313" key="1">
    <source>
        <dbReference type="EMBL" id="KIF54303.1"/>
    </source>
</evidence>
<dbReference type="PATRIC" id="fig|1229493.5.peg.5816"/>
<evidence type="ECO:0000313" key="2">
    <source>
        <dbReference type="Proteomes" id="UP000031586"/>
    </source>
</evidence>
<dbReference type="EMBL" id="JPRD01000008">
    <property type="protein sequence ID" value="KIF54303.1"/>
    <property type="molecule type" value="Genomic_DNA"/>
</dbReference>
<dbReference type="AlphaFoldDB" id="A0A0C1VW54"/>
<organism evidence="1 2">
    <name type="scientific">Vibrio owensii CAIM 1854 = LMG 25443</name>
    <dbReference type="NCBI Taxonomy" id="1229493"/>
    <lineage>
        <taxon>Bacteria</taxon>
        <taxon>Pseudomonadati</taxon>
        <taxon>Pseudomonadota</taxon>
        <taxon>Gammaproteobacteria</taxon>
        <taxon>Vibrionales</taxon>
        <taxon>Vibrionaceae</taxon>
        <taxon>Vibrio</taxon>
    </lineage>
</organism>
<name>A0A0C1VW54_9VIBR</name>
<dbReference type="RefSeq" id="WP_020197489.1">
    <property type="nucleotide sequence ID" value="NZ_BAOH01000121.1"/>
</dbReference>
<gene>
    <name evidence="1" type="ORF">H735_04455</name>
</gene>
<dbReference type="Proteomes" id="UP000031586">
    <property type="component" value="Unassembled WGS sequence"/>
</dbReference>
<accession>A0A0C1VW54</accession>
<protein>
    <submittedName>
        <fullName evidence="1">Uncharacterized protein</fullName>
    </submittedName>
</protein>
<sequence>MDNISFSFDIGFLDEVASIEVDTAQNSPGLKIVHPETGAVIFSIREGDSENEYGTEIEFEIPFVSKHTLKITGEVQGD</sequence>
<comment type="caution">
    <text evidence="1">The sequence shown here is derived from an EMBL/GenBank/DDBJ whole genome shotgun (WGS) entry which is preliminary data.</text>
</comment>
<proteinExistence type="predicted"/>